<feature type="domain" description="N-acetyltransferase" evidence="3">
    <location>
        <begin position="1"/>
        <end position="159"/>
    </location>
</feature>
<dbReference type="PANTHER" id="PTHR10908">
    <property type="entry name" value="SEROTONIN N-ACETYLTRANSFERASE"/>
    <property type="match status" value="1"/>
</dbReference>
<accession>A0A174QX20</accession>
<evidence type="ECO:0000313" key="5">
    <source>
        <dbReference type="Proteomes" id="UP000092714"/>
    </source>
</evidence>
<dbReference type="AlphaFoldDB" id="A0A174QX20"/>
<evidence type="ECO:0000256" key="2">
    <source>
        <dbReference type="ARBA" id="ARBA00023315"/>
    </source>
</evidence>
<dbReference type="SUPFAM" id="SSF55729">
    <property type="entry name" value="Acyl-CoA N-acyltransferases (Nat)"/>
    <property type="match status" value="1"/>
</dbReference>
<evidence type="ECO:0000256" key="1">
    <source>
        <dbReference type="ARBA" id="ARBA00022679"/>
    </source>
</evidence>
<proteinExistence type="predicted"/>
<sequence length="160" mass="18279">MEVREAINEDLNEIIAIEEECFPESESAKEEDIRKRFFAFKENFFVAIEDGEVVGFINGCTTNSPELPDELYHDTSLHNPNGAYQTVFGLDVLPKYRRNGIAENLLNYFIQISKARGKKGIVLTCKDYLVHYYKKFGFEHKGVSASSHGGAKWNDMVLIF</sequence>
<dbReference type="Pfam" id="PF00583">
    <property type="entry name" value="Acetyltransf_1"/>
    <property type="match status" value="1"/>
</dbReference>
<dbReference type="CDD" id="cd04301">
    <property type="entry name" value="NAT_SF"/>
    <property type="match status" value="1"/>
</dbReference>
<dbReference type="PROSITE" id="PS51186">
    <property type="entry name" value="GNAT"/>
    <property type="match status" value="1"/>
</dbReference>
<gene>
    <name evidence="4" type="ORF">CP373A1_10415</name>
</gene>
<dbReference type="eggNOG" id="COG0454">
    <property type="taxonomic scope" value="Bacteria"/>
</dbReference>
<dbReference type="InterPro" id="IPR016181">
    <property type="entry name" value="Acyl_CoA_acyltransferase"/>
</dbReference>
<dbReference type="GeneID" id="42774822"/>
<protein>
    <submittedName>
        <fullName evidence="4">GCN5 family acetyltransferase</fullName>
    </submittedName>
</protein>
<evidence type="ECO:0000313" key="4">
    <source>
        <dbReference type="EMBL" id="OBY10901.1"/>
    </source>
</evidence>
<keyword evidence="5" id="KW-1185">Reference proteome</keyword>
<dbReference type="InterPro" id="IPR051635">
    <property type="entry name" value="SNAT-like"/>
</dbReference>
<dbReference type="PIRSF" id="PIRSF037663">
    <property type="entry name" value="Acetyltransf_GNAT_prd"/>
    <property type="match status" value="1"/>
</dbReference>
<evidence type="ECO:0000259" key="3">
    <source>
        <dbReference type="PROSITE" id="PS51186"/>
    </source>
</evidence>
<organism evidence="4 5">
    <name type="scientific">Clostridium paraputrificum</name>
    <dbReference type="NCBI Taxonomy" id="29363"/>
    <lineage>
        <taxon>Bacteria</taxon>
        <taxon>Bacillati</taxon>
        <taxon>Bacillota</taxon>
        <taxon>Clostridia</taxon>
        <taxon>Eubacteriales</taxon>
        <taxon>Clostridiaceae</taxon>
        <taxon>Clostridium</taxon>
    </lineage>
</organism>
<dbReference type="EMBL" id="MAPZ01000019">
    <property type="protein sequence ID" value="OBY10901.1"/>
    <property type="molecule type" value="Genomic_DNA"/>
</dbReference>
<comment type="caution">
    <text evidence="4">The sequence shown here is derived from an EMBL/GenBank/DDBJ whole genome shotgun (WGS) entry which is preliminary data.</text>
</comment>
<dbReference type="RefSeq" id="WP_027096987.1">
    <property type="nucleotide sequence ID" value="NZ_CABHIH010000002.1"/>
</dbReference>
<keyword evidence="2" id="KW-0012">Acyltransferase</keyword>
<reference evidence="4 5" key="1">
    <citation type="submission" date="2016-06" db="EMBL/GenBank/DDBJ databases">
        <authorList>
            <person name="Kjaerup R.B."/>
            <person name="Dalgaard T.S."/>
            <person name="Juul-Madsen H.R."/>
        </authorList>
    </citation>
    <scope>NUCLEOTIDE SEQUENCE [LARGE SCALE GENOMIC DNA]</scope>
    <source>
        <strain evidence="4 5">373-A1</strain>
    </source>
</reference>
<name>A0A174QX20_9CLOT</name>
<keyword evidence="1 4" id="KW-0808">Transferase</keyword>
<dbReference type="Proteomes" id="UP000092714">
    <property type="component" value="Unassembled WGS sequence"/>
</dbReference>
<dbReference type="GO" id="GO:0008080">
    <property type="term" value="F:N-acetyltransferase activity"/>
    <property type="evidence" value="ECO:0007669"/>
    <property type="project" value="UniProtKB-ARBA"/>
</dbReference>
<dbReference type="Gene3D" id="3.40.630.30">
    <property type="match status" value="1"/>
</dbReference>
<dbReference type="OrthoDB" id="9800962at2"/>
<dbReference type="InterPro" id="IPR000182">
    <property type="entry name" value="GNAT_dom"/>
</dbReference>
<dbReference type="PANTHER" id="PTHR10908:SF0">
    <property type="entry name" value="SEROTONIN N-ACETYLTRANSFERASE"/>
    <property type="match status" value="1"/>
</dbReference>
<dbReference type="InterPro" id="IPR017255">
    <property type="entry name" value="AcTrfase_GNAT_prd"/>
</dbReference>